<feature type="binding site" evidence="13">
    <location>
        <position position="102"/>
    </location>
    <ligand>
        <name>Zn(2+)</name>
        <dbReference type="ChEBI" id="CHEBI:29105"/>
    </ligand>
</feature>
<feature type="binding site" evidence="13">
    <location>
        <position position="145"/>
    </location>
    <ligand>
        <name>Zn(2+)</name>
        <dbReference type="ChEBI" id="CHEBI:29105"/>
    </ligand>
</feature>
<comment type="subcellular location">
    <subcellularLocation>
        <location evidence="1">Cytoplasm</location>
    </subcellularLocation>
</comment>
<comment type="similarity">
    <text evidence="2">Belongs to the Fur family.</text>
</comment>
<keyword evidence="9 14" id="KW-0408">Iron</keyword>
<evidence type="ECO:0000256" key="14">
    <source>
        <dbReference type="PIRSR" id="PIRSR602481-2"/>
    </source>
</evidence>
<dbReference type="GO" id="GO:0003700">
    <property type="term" value="F:DNA-binding transcription factor activity"/>
    <property type="evidence" value="ECO:0007669"/>
    <property type="project" value="InterPro"/>
</dbReference>
<dbReference type="GO" id="GO:0008270">
    <property type="term" value="F:zinc ion binding"/>
    <property type="evidence" value="ECO:0007669"/>
    <property type="project" value="TreeGrafter"/>
</dbReference>
<keyword evidence="12" id="KW-0804">Transcription</keyword>
<keyword evidence="5" id="KW-0963">Cytoplasm</keyword>
<evidence type="ECO:0000256" key="5">
    <source>
        <dbReference type="ARBA" id="ARBA00022490"/>
    </source>
</evidence>
<keyword evidence="10" id="KW-0805">Transcription regulation</keyword>
<proteinExistence type="inferred from homology"/>
<evidence type="ECO:0000256" key="4">
    <source>
        <dbReference type="ARBA" id="ARBA00020910"/>
    </source>
</evidence>
<dbReference type="GO" id="GO:1900705">
    <property type="term" value="P:negative regulation of siderophore biosynthetic process"/>
    <property type="evidence" value="ECO:0007669"/>
    <property type="project" value="TreeGrafter"/>
</dbReference>
<name>A0A235BQM0_UNCW3</name>
<evidence type="ECO:0000256" key="10">
    <source>
        <dbReference type="ARBA" id="ARBA00023015"/>
    </source>
</evidence>
<evidence type="ECO:0000256" key="7">
    <source>
        <dbReference type="ARBA" id="ARBA00022723"/>
    </source>
</evidence>
<protein>
    <recommendedName>
        <fullName evidence="4">Ferric uptake regulation protein</fullName>
    </recommendedName>
</protein>
<dbReference type="SUPFAM" id="SSF46785">
    <property type="entry name" value="Winged helix' DNA-binding domain"/>
    <property type="match status" value="1"/>
</dbReference>
<dbReference type="Proteomes" id="UP000215215">
    <property type="component" value="Unassembled WGS sequence"/>
</dbReference>
<feature type="binding site" evidence="14">
    <location>
        <position position="96"/>
    </location>
    <ligand>
        <name>Fe cation</name>
        <dbReference type="ChEBI" id="CHEBI:24875"/>
    </ligand>
</feature>
<dbReference type="GO" id="GO:0000976">
    <property type="term" value="F:transcription cis-regulatory region binding"/>
    <property type="evidence" value="ECO:0007669"/>
    <property type="project" value="TreeGrafter"/>
</dbReference>
<evidence type="ECO:0000256" key="9">
    <source>
        <dbReference type="ARBA" id="ARBA00023004"/>
    </source>
</evidence>
<comment type="subunit">
    <text evidence="3">Homodimer.</text>
</comment>
<evidence type="ECO:0000256" key="13">
    <source>
        <dbReference type="PIRSR" id="PIRSR602481-1"/>
    </source>
</evidence>
<dbReference type="InterPro" id="IPR002481">
    <property type="entry name" value="FUR"/>
</dbReference>
<comment type="cofactor">
    <cofactor evidence="14">
        <name>Mn(2+)</name>
        <dbReference type="ChEBI" id="CHEBI:29035"/>
    </cofactor>
    <cofactor evidence="14">
        <name>Fe(2+)</name>
        <dbReference type="ChEBI" id="CHEBI:29033"/>
    </cofactor>
    <text evidence="14">Binds 1 Mn(2+) or Fe(2+) ion per subunit.</text>
</comment>
<dbReference type="GO" id="GO:0005829">
    <property type="term" value="C:cytosol"/>
    <property type="evidence" value="ECO:0007669"/>
    <property type="project" value="TreeGrafter"/>
</dbReference>
<dbReference type="AlphaFoldDB" id="A0A235BQM0"/>
<dbReference type="Pfam" id="PF01475">
    <property type="entry name" value="FUR"/>
    <property type="match status" value="1"/>
</dbReference>
<keyword evidence="6" id="KW-0678">Repressor</keyword>
<evidence type="ECO:0000256" key="3">
    <source>
        <dbReference type="ARBA" id="ARBA00011738"/>
    </source>
</evidence>
<dbReference type="PANTHER" id="PTHR33202">
    <property type="entry name" value="ZINC UPTAKE REGULATION PROTEIN"/>
    <property type="match status" value="1"/>
</dbReference>
<feature type="binding site" evidence="13">
    <location>
        <position position="142"/>
    </location>
    <ligand>
        <name>Zn(2+)</name>
        <dbReference type="ChEBI" id="CHEBI:29105"/>
    </ligand>
</feature>
<feature type="binding site" evidence="14">
    <location>
        <position position="98"/>
    </location>
    <ligand>
        <name>Fe cation</name>
        <dbReference type="ChEBI" id="CHEBI:24875"/>
    </ligand>
</feature>
<dbReference type="InterPro" id="IPR043135">
    <property type="entry name" value="Fur_C"/>
</dbReference>
<keyword evidence="7 13" id="KW-0479">Metal-binding</keyword>
<dbReference type="PANTHER" id="PTHR33202:SF2">
    <property type="entry name" value="FERRIC UPTAKE REGULATION PROTEIN"/>
    <property type="match status" value="1"/>
</dbReference>
<dbReference type="FunFam" id="3.30.1490.190:FF:000001">
    <property type="entry name" value="Ferric uptake regulation protein"/>
    <property type="match status" value="1"/>
</dbReference>
<feature type="binding site" evidence="14">
    <location>
        <position position="117"/>
    </location>
    <ligand>
        <name>Fe cation</name>
        <dbReference type="ChEBI" id="CHEBI:24875"/>
    </ligand>
</feature>
<evidence type="ECO:0000256" key="8">
    <source>
        <dbReference type="ARBA" id="ARBA00022833"/>
    </source>
</evidence>
<feature type="binding site" evidence="13">
    <location>
        <position position="105"/>
    </location>
    <ligand>
        <name>Zn(2+)</name>
        <dbReference type="ChEBI" id="CHEBI:29105"/>
    </ligand>
</feature>
<evidence type="ECO:0000256" key="6">
    <source>
        <dbReference type="ARBA" id="ARBA00022491"/>
    </source>
</evidence>
<organism evidence="15 16">
    <name type="scientific">candidate division WOR-3 bacterium JGI_Cruoil_03_44_89</name>
    <dbReference type="NCBI Taxonomy" id="1973748"/>
    <lineage>
        <taxon>Bacteria</taxon>
        <taxon>Bacteria division WOR-3</taxon>
    </lineage>
</organism>
<comment type="caution">
    <text evidence="15">The sequence shown here is derived from an EMBL/GenBank/DDBJ whole genome shotgun (WGS) entry which is preliminary data.</text>
</comment>
<accession>A0A235BQM0</accession>
<dbReference type="InterPro" id="IPR036388">
    <property type="entry name" value="WH-like_DNA-bd_sf"/>
</dbReference>
<keyword evidence="8 13" id="KW-0862">Zinc</keyword>
<dbReference type="EMBL" id="NOZQ01000176">
    <property type="protein sequence ID" value="OYD14531.1"/>
    <property type="molecule type" value="Genomic_DNA"/>
</dbReference>
<dbReference type="Gene3D" id="1.10.10.10">
    <property type="entry name" value="Winged helix-like DNA-binding domain superfamily/Winged helix DNA-binding domain"/>
    <property type="match status" value="1"/>
</dbReference>
<gene>
    <name evidence="15" type="ORF">CH333_07765</name>
</gene>
<evidence type="ECO:0000256" key="11">
    <source>
        <dbReference type="ARBA" id="ARBA00023125"/>
    </source>
</evidence>
<reference evidence="15 16" key="1">
    <citation type="submission" date="2017-07" db="EMBL/GenBank/DDBJ databases">
        <title>Recovery of genomes from metagenomes via a dereplication, aggregation, and scoring strategy.</title>
        <authorList>
            <person name="Sieber C.M."/>
            <person name="Probst A.J."/>
            <person name="Sharrar A."/>
            <person name="Thomas B.C."/>
            <person name="Hess M."/>
            <person name="Tringe S.G."/>
            <person name="Banfield J.F."/>
        </authorList>
    </citation>
    <scope>NUCLEOTIDE SEQUENCE [LARGE SCALE GENOMIC DNA]</scope>
    <source>
        <strain evidence="15">JGI_Cruoil_03_44_89</strain>
    </source>
</reference>
<evidence type="ECO:0000313" key="16">
    <source>
        <dbReference type="Proteomes" id="UP000215215"/>
    </source>
</evidence>
<comment type="cofactor">
    <cofactor evidence="13">
        <name>Zn(2+)</name>
        <dbReference type="ChEBI" id="CHEBI:29105"/>
    </cofactor>
    <text evidence="13">Binds 1 zinc ion per subunit.</text>
</comment>
<evidence type="ECO:0000313" key="15">
    <source>
        <dbReference type="EMBL" id="OYD14531.1"/>
    </source>
</evidence>
<dbReference type="Gene3D" id="3.30.1490.190">
    <property type="match status" value="1"/>
</dbReference>
<evidence type="ECO:0000256" key="2">
    <source>
        <dbReference type="ARBA" id="ARBA00007957"/>
    </source>
</evidence>
<evidence type="ECO:0000256" key="12">
    <source>
        <dbReference type="ARBA" id="ARBA00023163"/>
    </source>
</evidence>
<keyword evidence="11" id="KW-0238">DNA-binding</keyword>
<sequence>MKINVKNRELKTVRRYLYEKGLKHSLKRHTIAELFFREDKHLSVEELYDMVKKIDPDISFSTVYRALRLLEKAGFAVSRRFMDGVKRFEPVHPKEHHDHLICIKCGKIIEFKSKKIEKLQKEIAGKYNFELLSYRLELYGYCEDCKKHR</sequence>
<evidence type="ECO:0000256" key="1">
    <source>
        <dbReference type="ARBA" id="ARBA00004496"/>
    </source>
</evidence>
<dbReference type="GO" id="GO:0045892">
    <property type="term" value="P:negative regulation of DNA-templated transcription"/>
    <property type="evidence" value="ECO:0007669"/>
    <property type="project" value="TreeGrafter"/>
</dbReference>
<dbReference type="InterPro" id="IPR036390">
    <property type="entry name" value="WH_DNA-bd_sf"/>
</dbReference>
<dbReference type="CDD" id="cd07153">
    <property type="entry name" value="Fur_like"/>
    <property type="match status" value="1"/>
</dbReference>